<reference evidence="1 2" key="1">
    <citation type="submission" date="2015-01" db="EMBL/GenBank/DDBJ databases">
        <title>Evolution of Trichinella species and genotypes.</title>
        <authorList>
            <person name="Korhonen P.K."/>
            <person name="Edoardo P."/>
            <person name="Giuseppe L.R."/>
            <person name="Gasser R.B."/>
        </authorList>
    </citation>
    <scope>NUCLEOTIDE SEQUENCE [LARGE SCALE GENOMIC DNA]</scope>
    <source>
        <strain evidence="1">ISS3</strain>
    </source>
</reference>
<sequence>MCIYLNSFLPSNNDEVSVVRETQVSQNELRHSIIHHPQYQKIRTISSTFRSL</sequence>
<protein>
    <submittedName>
        <fullName evidence="1">Uncharacterized protein</fullName>
    </submittedName>
</protein>
<organism evidence="1 2">
    <name type="scientific">Trichinella spiralis</name>
    <name type="common">Trichina worm</name>
    <dbReference type="NCBI Taxonomy" id="6334"/>
    <lineage>
        <taxon>Eukaryota</taxon>
        <taxon>Metazoa</taxon>
        <taxon>Ecdysozoa</taxon>
        <taxon>Nematoda</taxon>
        <taxon>Enoplea</taxon>
        <taxon>Dorylaimia</taxon>
        <taxon>Trichinellida</taxon>
        <taxon>Trichinellidae</taxon>
        <taxon>Trichinella</taxon>
    </lineage>
</organism>
<comment type="caution">
    <text evidence="1">The sequence shown here is derived from an EMBL/GenBank/DDBJ whole genome shotgun (WGS) entry which is preliminary data.</text>
</comment>
<proteinExistence type="predicted"/>
<dbReference type="AlphaFoldDB" id="A0A0V1ALC1"/>
<accession>A0A0V1ALC1</accession>
<dbReference type="EMBL" id="JYDH01000832">
    <property type="protein sequence ID" value="KRY25617.1"/>
    <property type="molecule type" value="Genomic_DNA"/>
</dbReference>
<dbReference type="Proteomes" id="UP000054776">
    <property type="component" value="Unassembled WGS sequence"/>
</dbReference>
<evidence type="ECO:0000313" key="1">
    <source>
        <dbReference type="EMBL" id="KRY25617.1"/>
    </source>
</evidence>
<keyword evidence="2" id="KW-1185">Reference proteome</keyword>
<dbReference type="InParanoid" id="A0A0V1ALC1"/>
<name>A0A0V1ALC1_TRISP</name>
<gene>
    <name evidence="1" type="ORF">T01_7211</name>
</gene>
<evidence type="ECO:0000313" key="2">
    <source>
        <dbReference type="Proteomes" id="UP000054776"/>
    </source>
</evidence>